<name>A0A914GZI6_GLORO</name>
<evidence type="ECO:0000256" key="7">
    <source>
        <dbReference type="ARBA" id="ARBA00022918"/>
    </source>
</evidence>
<dbReference type="GO" id="GO:0008270">
    <property type="term" value="F:zinc ion binding"/>
    <property type="evidence" value="ECO:0007669"/>
    <property type="project" value="UniProtKB-KW"/>
</dbReference>
<dbReference type="Pfam" id="PF17921">
    <property type="entry name" value="Integrase_H2C2"/>
    <property type="match status" value="1"/>
</dbReference>
<dbReference type="Pfam" id="PF00078">
    <property type="entry name" value="RVT_1"/>
    <property type="match status" value="1"/>
</dbReference>
<dbReference type="Gene3D" id="1.10.340.70">
    <property type="match status" value="1"/>
</dbReference>
<keyword evidence="3" id="KW-0548">Nucleotidyltransferase</keyword>
<dbReference type="InterPro" id="IPR000477">
    <property type="entry name" value="RT_dom"/>
</dbReference>
<keyword evidence="4" id="KW-0540">Nuclease</keyword>
<dbReference type="GO" id="GO:0003964">
    <property type="term" value="F:RNA-directed DNA polymerase activity"/>
    <property type="evidence" value="ECO:0007669"/>
    <property type="project" value="UniProtKB-KW"/>
</dbReference>
<evidence type="ECO:0000256" key="5">
    <source>
        <dbReference type="ARBA" id="ARBA00022759"/>
    </source>
</evidence>
<dbReference type="PANTHER" id="PTHR37984">
    <property type="entry name" value="PROTEIN CBG26694"/>
    <property type="match status" value="1"/>
</dbReference>
<evidence type="ECO:0000259" key="10">
    <source>
        <dbReference type="PROSITE" id="PS50158"/>
    </source>
</evidence>
<keyword evidence="5" id="KW-0255">Endonuclease</keyword>
<reference evidence="14" key="1">
    <citation type="submission" date="2022-11" db="UniProtKB">
        <authorList>
            <consortium name="WormBaseParasite"/>
        </authorList>
    </citation>
    <scope>IDENTIFICATION</scope>
</reference>
<evidence type="ECO:0000256" key="2">
    <source>
        <dbReference type="ARBA" id="ARBA00022679"/>
    </source>
</evidence>
<dbReference type="InterPro" id="IPR043502">
    <property type="entry name" value="DNA/RNA_pol_sf"/>
</dbReference>
<evidence type="ECO:0000259" key="11">
    <source>
        <dbReference type="PROSITE" id="PS50878"/>
    </source>
</evidence>
<dbReference type="PROSITE" id="PS50878">
    <property type="entry name" value="RT_POL"/>
    <property type="match status" value="1"/>
</dbReference>
<feature type="domain" description="CCHC-type" evidence="10">
    <location>
        <begin position="451"/>
        <end position="464"/>
    </location>
</feature>
<feature type="region of interest" description="Disordered" evidence="9">
    <location>
        <begin position="118"/>
        <end position="157"/>
    </location>
</feature>
<dbReference type="SUPFAM" id="SSF53098">
    <property type="entry name" value="Ribonuclease H-like"/>
    <property type="match status" value="1"/>
</dbReference>
<feature type="compositionally biased region" description="Basic and acidic residues" evidence="9">
    <location>
        <begin position="118"/>
        <end position="127"/>
    </location>
</feature>
<dbReference type="Gene3D" id="3.30.70.270">
    <property type="match status" value="2"/>
</dbReference>
<dbReference type="InterPro" id="IPR041588">
    <property type="entry name" value="Integrase_H2C2"/>
</dbReference>
<feature type="region of interest" description="Disordered" evidence="9">
    <location>
        <begin position="564"/>
        <end position="595"/>
    </location>
</feature>
<dbReference type="CDD" id="cd01647">
    <property type="entry name" value="RT_LTR"/>
    <property type="match status" value="1"/>
</dbReference>
<dbReference type="InterPro" id="IPR012337">
    <property type="entry name" value="RNaseH-like_sf"/>
</dbReference>
<sequence length="2588" mass="291827">MRAADDPNAGVPAQNQACGLEAIVEVKNEGEPTIAVISKKFWAGKSTVRVSDMENAHAEILRLEDGVNRALRLVNRSLNLKGQWVNQVVSNANANFETLKVQVNTLAERVDDLERANESTEASETHYRHTPTFVTPLDGRQGDRGEDRISEDEQEEEDRAVYEVNMLSNNLTIGSSLEVFGEESLFAFEDWAERFKDYLSVSGKNWTDEEKVTRLKLALKDTPRALFKELLPAQIRTVDDALNALRAKMDSPQRREIAKRTLSLCKQREDETVVQFLRRLSPLVEATNPSLSCDQRKEKVCEEFLDRLKPNMSFLIRLVGLTQAKNLEVVKAQAQELEALLLANKGDEISRFTQVVNAMRDQPAPAPAQHNPAPPPFSPGTSGSSGGQQHNSNWRNSGGQQNSNTWGFRPFTSSDVQRQRFNNRGRGNFQNWGRGRQEGMSQRNWSSSPVCYHCHRTGHLAYACNARRAQFQTPRGRGANWTQQQQRPRMAWQNQTGAVNVVQPAQSSSSSPGFMEDLVRSLINMNVKNSSNRTGGNNEDSNPGSMNAIMQIKGNPSPIKKVASEEKKSSEPKIDPACGRETIEPPRPRISNWESSAGGKLSNGLFIVATMMIVAFFMTNPTQAIRPDNPLVCQTQKEGRVWQLPEVIGCHKITLDPAKPLVTRTLKVYSPNEFEHIIDAWACRRVVKAVRKYTSITNVPIQETIEPISKEVSPEECRQMVEHGKCSLGVLINESGLLHTDKRIDISPRMWLIGSFGWTIAESENCYLFRTKVTVERGSDHVQTPAGETNGCIIRNGHCILSDRTTVMWEKNVSRRCEYELIGTFKGMQMDNAWISDEATFRLTFQNASRKVYSCGMGLQKTEEGFAVKDVPEREQSRTRARRSLVTESEMDAKLGFLDDKVMQVMKISFSRTVKSICEYMVETRRWAASALLSDPTNFARTLLNSVGKEEGAEECFELIPIKLRMRSGGEKLAFVDPRTLTITSTSRIAPCAEFRNQLIFIGGTLLEVDQLTAQVKQVQAHSFHRMALINVSDILAHVYDASMAKVSEITFGLHSKDTIVTKTMSEQWEEVRDQVEDKIFGGWLKLGRTVLAIMVVIVFGDFLVRFGLMLKDEYKGQREEELKEEEVPRIRVKEGKNLTCSSSAQNADDEEPAIELTPIKLIESVPPVSLIGSIVKWMRCRWQTTMQSKTSQFEDNIGTETQAEDSENLGKFFKRRFGDEWRDTKLQEVEAHLRFLLRTSHQLRPSFPPQRFLSLIAIKSNFEVMPLVVVRNDEGAHHQHRVFAVDQVELARNYVPNLGTDYQVSAISPQTAVVVASINNLQTRCLMDTGASLSVAPRSVANELQCELLPSDKEAMSASGHVIKLKEFARLKLKLAGEEVWITLNFVEDSEFTASKEYNVIIGSDVFVLLPPIGFDYGNKLFSVGKSKIKFCHQSSVLMSSIRVHLSENTCIPKDSQVLVKAKIETLSPTNNPVVIDRTDSSLVKEGLAVLNSISPAGLRQIKVALVNPTMEPKTLWKGMHLAYANEVVCDATGLFREDTHKQIMVLQNDTSTMTDPTFVVDYSKASVSDEELKELKALIEEYADAFSKSQYDLGMFSAAEHHITTTSEEPVSSPPRRMPYKYREELKKHIDQLLASGVMVESDTPWVTPIVVVQKKDGGIRPCLDFRKLNEVTIPDRYPLPRLDSIMERVGGCKFYTSLDLASGFLQIKLSEETSRKCGVITEDRVYQMLTMPFGMKNATAAFSRAMTVVLSGLENIALAYVDDILIFTKEGTFSDHLAALRKVLDRFRLFNLKLSPRKCVFASKEMNFLGFTLTAGGFKPSLSRIEIIKEMEVPTNVKGVKHVLGKAGFYRRHIENFAMVVEPLLQLTRQGNKFEWGMAQQQAFDKIKDLLTQAPNLIFPDYSKPFHIFTDASTVGQGGVLMQKNELSGTFSAISYCSRTLSVSERKWPAVQVELSAIVYALREFRPFIFMSDVELHTDHKPLAYLLKKSDSSPQLGRWLIELQNYQIKIVHIAGKQNSLADALSRAMEDKPLTEVQNVEELGDIVEFPVCLVIAQHSRVVLDPFVRTLTLRHQDGNSYEVDLADELTKDPEAEAYIRFVQTGEFPEGLDEREKDEFAAATSNLILDSGILYFKEPNQQARIYVPISLRGLIFESFHSSLLGGGHLNYRKTVAKCRKYFWPKMHSDIITWIRLCITCQLRHHPTPAYREEMMMVPANSLFARVGLDLAGPFPTTQKGNKHILNIVCWFTKYIVSVALPDAKANTIAQAFFTNCYLKFGGCIELVTDNATAFTSDFFREFCALLYINKKYATPHWSQGNAATERTFRTFHNIMAKYITRDQPDFDEFLNAACFCYNTSVHASTGESPFFLMFGRDPIFCVDQILDPKIRDPVALSDRTEFKQKLVVALRRAWSAASEVHKQAQLKMKEQYDKKARPQGIQIGDRVLIRNYDGRVGTSKKFQLPWKGIYRVVELDNIHATVISCSSPQSKPKTIHLNQLKRCFEMLGPPCTLPAIPDEEQTALEGLEADAKQASSGQPNELPEEDSQASEVRQIGKKQACGPEAIEYEHEECDNSPRYNLRPRVKRW</sequence>
<dbReference type="PANTHER" id="PTHR37984:SF5">
    <property type="entry name" value="PROTEIN NYNRIN-LIKE"/>
    <property type="match status" value="1"/>
</dbReference>
<dbReference type="InterPro" id="IPR036397">
    <property type="entry name" value="RNaseH_sf"/>
</dbReference>
<dbReference type="InterPro" id="IPR001878">
    <property type="entry name" value="Znf_CCHC"/>
</dbReference>
<evidence type="ECO:0000256" key="8">
    <source>
        <dbReference type="PROSITE-ProRule" id="PRU00047"/>
    </source>
</evidence>
<dbReference type="FunFam" id="3.30.70.270:FF:000020">
    <property type="entry name" value="Transposon Tf2-6 polyprotein-like Protein"/>
    <property type="match status" value="1"/>
</dbReference>
<evidence type="ECO:0000256" key="3">
    <source>
        <dbReference type="ARBA" id="ARBA00022695"/>
    </source>
</evidence>
<accession>A0A914GZI6</accession>
<keyword evidence="8" id="KW-0862">Zinc</keyword>
<evidence type="ECO:0000256" key="6">
    <source>
        <dbReference type="ARBA" id="ARBA00022801"/>
    </source>
</evidence>
<organism evidence="13 14">
    <name type="scientific">Globodera rostochiensis</name>
    <name type="common">Golden nematode worm</name>
    <name type="synonym">Heterodera rostochiensis</name>
    <dbReference type="NCBI Taxonomy" id="31243"/>
    <lineage>
        <taxon>Eukaryota</taxon>
        <taxon>Metazoa</taxon>
        <taxon>Ecdysozoa</taxon>
        <taxon>Nematoda</taxon>
        <taxon>Chromadorea</taxon>
        <taxon>Rhabditida</taxon>
        <taxon>Tylenchina</taxon>
        <taxon>Tylenchomorpha</taxon>
        <taxon>Tylenchoidea</taxon>
        <taxon>Heteroderidae</taxon>
        <taxon>Heteroderinae</taxon>
        <taxon>Globodera</taxon>
    </lineage>
</organism>
<dbReference type="Proteomes" id="UP000887572">
    <property type="component" value="Unplaced"/>
</dbReference>
<feature type="region of interest" description="Disordered" evidence="9">
    <location>
        <begin position="362"/>
        <end position="447"/>
    </location>
</feature>
<evidence type="ECO:0000256" key="9">
    <source>
        <dbReference type="SAM" id="MobiDB-lite"/>
    </source>
</evidence>
<dbReference type="WBParaSite" id="Gr19_v10_g12797.t1">
    <property type="protein sequence ID" value="Gr19_v10_g12797.t1"/>
    <property type="gene ID" value="Gr19_v10_g12797"/>
</dbReference>
<dbReference type="GO" id="GO:0004519">
    <property type="term" value="F:endonuclease activity"/>
    <property type="evidence" value="ECO:0007669"/>
    <property type="project" value="UniProtKB-KW"/>
</dbReference>
<dbReference type="InterPro" id="IPR043128">
    <property type="entry name" value="Rev_trsase/Diguanyl_cyclase"/>
</dbReference>
<feature type="compositionally biased region" description="Polar residues" evidence="9">
    <location>
        <begin position="388"/>
        <end position="416"/>
    </location>
</feature>
<evidence type="ECO:0000256" key="1">
    <source>
        <dbReference type="ARBA" id="ARBA00012493"/>
    </source>
</evidence>
<dbReference type="Gene3D" id="3.10.10.10">
    <property type="entry name" value="HIV Type 1 Reverse Transcriptase, subunit A, domain 1"/>
    <property type="match status" value="1"/>
</dbReference>
<evidence type="ECO:0000256" key="4">
    <source>
        <dbReference type="ARBA" id="ARBA00022722"/>
    </source>
</evidence>
<dbReference type="SUPFAM" id="SSF50630">
    <property type="entry name" value="Acid proteases"/>
    <property type="match status" value="1"/>
</dbReference>
<feature type="domain" description="Reverse transcriptase" evidence="11">
    <location>
        <begin position="1636"/>
        <end position="1816"/>
    </location>
</feature>
<proteinExistence type="predicted"/>
<keyword evidence="2" id="KW-0808">Transferase</keyword>
<feature type="domain" description="Integrase catalytic" evidence="12">
    <location>
        <begin position="2214"/>
        <end position="2377"/>
    </location>
</feature>
<dbReference type="GO" id="GO:0003676">
    <property type="term" value="F:nucleic acid binding"/>
    <property type="evidence" value="ECO:0007669"/>
    <property type="project" value="InterPro"/>
</dbReference>
<dbReference type="GO" id="GO:0015074">
    <property type="term" value="P:DNA integration"/>
    <property type="evidence" value="ECO:0007669"/>
    <property type="project" value="InterPro"/>
</dbReference>
<evidence type="ECO:0000313" key="14">
    <source>
        <dbReference type="WBParaSite" id="Gr19_v10_g12797.t1"/>
    </source>
</evidence>
<protein>
    <recommendedName>
        <fullName evidence="1">RNA-directed DNA polymerase</fullName>
        <ecNumber evidence="1">2.7.7.49</ecNumber>
    </recommendedName>
</protein>
<feature type="compositionally biased region" description="Low complexity" evidence="9">
    <location>
        <begin position="419"/>
        <end position="434"/>
    </location>
</feature>
<evidence type="ECO:0000259" key="12">
    <source>
        <dbReference type="PROSITE" id="PS50994"/>
    </source>
</evidence>
<dbReference type="GO" id="GO:0016787">
    <property type="term" value="F:hydrolase activity"/>
    <property type="evidence" value="ECO:0007669"/>
    <property type="project" value="UniProtKB-KW"/>
</dbReference>
<dbReference type="CDD" id="cd09274">
    <property type="entry name" value="RNase_HI_RT_Ty3"/>
    <property type="match status" value="1"/>
</dbReference>
<dbReference type="CDD" id="cd00303">
    <property type="entry name" value="retropepsin_like"/>
    <property type="match status" value="1"/>
</dbReference>
<dbReference type="PROSITE" id="PS50158">
    <property type="entry name" value="ZF_CCHC"/>
    <property type="match status" value="1"/>
</dbReference>
<dbReference type="InterPro" id="IPR021109">
    <property type="entry name" value="Peptidase_aspartic_dom_sf"/>
</dbReference>
<feature type="compositionally biased region" description="Basic and acidic residues" evidence="9">
    <location>
        <begin position="564"/>
        <end position="574"/>
    </location>
</feature>
<dbReference type="Gene3D" id="3.30.420.10">
    <property type="entry name" value="Ribonuclease H-like superfamily/Ribonuclease H"/>
    <property type="match status" value="1"/>
</dbReference>
<evidence type="ECO:0000313" key="13">
    <source>
        <dbReference type="Proteomes" id="UP000887572"/>
    </source>
</evidence>
<keyword evidence="7" id="KW-0695">RNA-directed DNA polymerase</keyword>
<keyword evidence="13" id="KW-1185">Reference proteome</keyword>
<dbReference type="PROSITE" id="PS50994">
    <property type="entry name" value="INTEGRASE"/>
    <property type="match status" value="1"/>
</dbReference>
<dbReference type="Pfam" id="PF17917">
    <property type="entry name" value="RT_RNaseH"/>
    <property type="match status" value="1"/>
</dbReference>
<feature type="region of interest" description="Disordered" evidence="9">
    <location>
        <begin position="2529"/>
        <end position="2558"/>
    </location>
</feature>
<keyword evidence="8" id="KW-0863">Zinc-finger</keyword>
<dbReference type="InterPro" id="IPR050951">
    <property type="entry name" value="Retrovirus_Pol_polyprotein"/>
</dbReference>
<dbReference type="EC" id="2.7.7.49" evidence="1"/>
<keyword evidence="6" id="KW-0378">Hydrolase</keyword>
<dbReference type="Gene3D" id="2.40.70.10">
    <property type="entry name" value="Acid Proteases"/>
    <property type="match status" value="1"/>
</dbReference>
<dbReference type="InterPro" id="IPR001584">
    <property type="entry name" value="Integrase_cat-core"/>
</dbReference>
<dbReference type="GO" id="GO:0042575">
    <property type="term" value="C:DNA polymerase complex"/>
    <property type="evidence" value="ECO:0007669"/>
    <property type="project" value="UniProtKB-ARBA"/>
</dbReference>
<dbReference type="InterPro" id="IPR041373">
    <property type="entry name" value="RT_RNaseH"/>
</dbReference>
<dbReference type="SUPFAM" id="SSF56672">
    <property type="entry name" value="DNA/RNA polymerases"/>
    <property type="match status" value="1"/>
</dbReference>
<keyword evidence="8" id="KW-0479">Metal-binding</keyword>